<dbReference type="SMART" id="SM01179">
    <property type="entry name" value="DUF862"/>
    <property type="match status" value="1"/>
</dbReference>
<gene>
    <name evidence="6" type="ORF">MOQ_000354</name>
</gene>
<feature type="region of interest" description="Disordered" evidence="4">
    <location>
        <begin position="441"/>
        <end position="468"/>
    </location>
</feature>
<dbReference type="Pfam" id="PF05903">
    <property type="entry name" value="Peptidase_C97"/>
    <property type="match status" value="1"/>
</dbReference>
<keyword evidence="3" id="KW-0378">Hydrolase</keyword>
<dbReference type="AlphaFoldDB" id="K2NJ44"/>
<comment type="similarity">
    <text evidence="1">Belongs to the DeSI family.</text>
</comment>
<reference evidence="6 7" key="1">
    <citation type="journal article" date="2012" name="BMC Genomics">
        <title>Comparative genomic analysis of human infective Trypanosoma cruzi lineages with the bat-restricted subspecies T. cruzi marinkellei.</title>
        <authorList>
            <person name="Franzen O."/>
            <person name="Talavera-Lopez C."/>
            <person name="Ochaya S."/>
            <person name="Butler C.E."/>
            <person name="Messenger L.A."/>
            <person name="Lewis M.D."/>
            <person name="Llewellyn M.S."/>
            <person name="Marinkelle C.J."/>
            <person name="Tyler K.M."/>
            <person name="Miles M.A."/>
            <person name="Andersson B."/>
        </authorList>
    </citation>
    <scope>NUCLEOTIDE SEQUENCE [LARGE SCALE GENOMIC DNA]</scope>
    <source>
        <strain evidence="6 7">B7</strain>
    </source>
</reference>
<dbReference type="InterPro" id="IPR042266">
    <property type="entry name" value="PPPDE_sf"/>
</dbReference>
<protein>
    <recommendedName>
        <fullName evidence="5">PPPDE domain-containing protein</fullName>
    </recommendedName>
</protein>
<evidence type="ECO:0000256" key="1">
    <source>
        <dbReference type="ARBA" id="ARBA00008140"/>
    </source>
</evidence>
<keyword evidence="2" id="KW-0645">Protease</keyword>
<dbReference type="OrthoDB" id="412286at2759"/>
<dbReference type="InterPro" id="IPR008580">
    <property type="entry name" value="PPPDE_dom"/>
</dbReference>
<organism evidence="6 7">
    <name type="scientific">Trypanosoma cruzi marinkellei</name>
    <dbReference type="NCBI Taxonomy" id="85056"/>
    <lineage>
        <taxon>Eukaryota</taxon>
        <taxon>Discoba</taxon>
        <taxon>Euglenozoa</taxon>
        <taxon>Kinetoplastea</taxon>
        <taxon>Metakinetoplastina</taxon>
        <taxon>Trypanosomatida</taxon>
        <taxon>Trypanosomatidae</taxon>
        <taxon>Trypanosoma</taxon>
        <taxon>Schizotrypanum</taxon>
    </lineage>
</organism>
<dbReference type="GO" id="GO:0016579">
    <property type="term" value="P:protein deubiquitination"/>
    <property type="evidence" value="ECO:0007669"/>
    <property type="project" value="TreeGrafter"/>
</dbReference>
<feature type="domain" description="PPPDE" evidence="5">
    <location>
        <begin position="44"/>
        <end position="182"/>
    </location>
</feature>
<evidence type="ECO:0000256" key="2">
    <source>
        <dbReference type="ARBA" id="ARBA00022670"/>
    </source>
</evidence>
<feature type="region of interest" description="Disordered" evidence="4">
    <location>
        <begin position="588"/>
        <end position="608"/>
    </location>
</feature>
<evidence type="ECO:0000256" key="3">
    <source>
        <dbReference type="ARBA" id="ARBA00022801"/>
    </source>
</evidence>
<evidence type="ECO:0000313" key="7">
    <source>
        <dbReference type="Proteomes" id="UP000007350"/>
    </source>
</evidence>
<comment type="caution">
    <text evidence="6">The sequence shown here is derived from an EMBL/GenBank/DDBJ whole genome shotgun (WGS) entry which is preliminary data.</text>
</comment>
<dbReference type="GO" id="GO:0006508">
    <property type="term" value="P:proteolysis"/>
    <property type="evidence" value="ECO:0007669"/>
    <property type="project" value="UniProtKB-KW"/>
</dbReference>
<evidence type="ECO:0000313" key="6">
    <source>
        <dbReference type="EMBL" id="EKF39420.1"/>
    </source>
</evidence>
<dbReference type="PANTHER" id="PTHR12378">
    <property type="entry name" value="DESUMOYLATING ISOPEPTIDASE"/>
    <property type="match status" value="1"/>
</dbReference>
<accession>K2NJ44</accession>
<dbReference type="PROSITE" id="PS51858">
    <property type="entry name" value="PPPDE"/>
    <property type="match status" value="1"/>
</dbReference>
<dbReference type="Gene3D" id="3.90.1720.30">
    <property type="entry name" value="PPPDE domains"/>
    <property type="match status" value="1"/>
</dbReference>
<name>K2NJ44_TRYCR</name>
<dbReference type="GO" id="GO:0101005">
    <property type="term" value="F:deubiquitinase activity"/>
    <property type="evidence" value="ECO:0007669"/>
    <property type="project" value="TreeGrafter"/>
</dbReference>
<dbReference type="Proteomes" id="UP000007350">
    <property type="component" value="Unassembled WGS sequence"/>
</dbReference>
<keyword evidence="7" id="KW-1185">Reference proteome</keyword>
<dbReference type="PANTHER" id="PTHR12378:SF56">
    <property type="entry name" value="PPPDE DOMAIN-CONTAINING PROTEIN"/>
    <property type="match status" value="1"/>
</dbReference>
<evidence type="ECO:0000256" key="4">
    <source>
        <dbReference type="SAM" id="MobiDB-lite"/>
    </source>
</evidence>
<dbReference type="EMBL" id="AHKC01001242">
    <property type="protein sequence ID" value="EKF39420.1"/>
    <property type="molecule type" value="Genomic_DNA"/>
</dbReference>
<sequence length="651" mass="73277">MVLCCCQNDEDAVADKRVDVSQLEKKGLRRCAPPKPISRPVQEAAVQLNVYSLLEQNKQLKKVGMGVYHCGVVVYGIEWGYGECVESANASGLFCVYPGQAAGKLYRTLFLGVTTHSPQQVDTILHRLENEWRSSDYHILNRNCNHFAQRFCELLSTVQKLQIPTWCNRAARVCNKLVPRRLATYVHRLIEEEGAPKASPPNRSRVREIPESVIPRDWYLHPSISQKPRYIIPFESRNSLPDLKASAKHPVAPSTEVATHTDLDTSVKGIMTTPPISNGGPLQGESPAVENLVPPEIPLPLMRDLSEVCFFTTGHSVSLRNNDDTKPSAASQVTVEARREVEHNLQIESLNSQLSTAYVGILGSEEEHTEAADNVLLIDENVQEDIKESAMQEEEEKEPITLFQSIHTDDMDRKGALGQFTEEDATPITCSLPVVLYNEKVDNNDNNDTAKEQLEKEQEKDRSVKDKYDASYHTGSIEPWQTSIKGNKFFCKPTFFSTSLEDSLKTNAKRMALKNLVRRSSYSWDMFSRVPQDTARRKTTMVKDDLCLFDLQRENRRYLSTNAGSFSELDKKPALDAVEMNVVSTSPIYSDPEGDDEMHDAKLDDSSSCSVTQERISEEVFFKTKSNAGAFNPLLQLYGTPALRRNRSWPP</sequence>
<proteinExistence type="inferred from homology"/>
<evidence type="ECO:0000259" key="5">
    <source>
        <dbReference type="PROSITE" id="PS51858"/>
    </source>
</evidence>